<feature type="region of interest" description="Disordered" evidence="2">
    <location>
        <begin position="346"/>
        <end position="375"/>
    </location>
</feature>
<organism evidence="3 4">
    <name type="scientific">Perkinsus chesapeaki</name>
    <name type="common">Clam parasite</name>
    <name type="synonym">Perkinsus andrewsi</name>
    <dbReference type="NCBI Taxonomy" id="330153"/>
    <lineage>
        <taxon>Eukaryota</taxon>
        <taxon>Sar</taxon>
        <taxon>Alveolata</taxon>
        <taxon>Perkinsozoa</taxon>
        <taxon>Perkinsea</taxon>
        <taxon>Perkinsida</taxon>
        <taxon>Perkinsidae</taxon>
        <taxon>Perkinsus</taxon>
    </lineage>
</organism>
<keyword evidence="4" id="KW-1185">Reference proteome</keyword>
<evidence type="ECO:0000256" key="2">
    <source>
        <dbReference type="SAM" id="MobiDB-lite"/>
    </source>
</evidence>
<comment type="caution">
    <text evidence="3">The sequence shown here is derived from an EMBL/GenBank/DDBJ whole genome shotgun (WGS) entry which is preliminary data.</text>
</comment>
<name>A0A7J6MLZ1_PERCH</name>
<proteinExistence type="predicted"/>
<sequence length="375" mass="41194">MNQENSAKNCTSSSSSPRSDTSVEGTEPSVVRLETADIINQEEPSDSDGKSSSDKNVVDNATDGDSNKKEETELIQDENSPGADPIGWAIDKLLSRIVKENSLEQLVGLLSEMTKRALILQNQLDISNLRNNELIKEIDELKNALQEERQQVAAPEPPTPPPLIAPTTSTTPVMGPSAYDGIAEHQVDDTSMLQQQASPGRVTGATQLNELYEMHHIDRDVRSMLSGSRKIKRPDQRQMVIDLFLDRVGHERGKDVLAALKGASDVNSGDLKTTPDSRSRRNGSRRSSSDQHPLQARPGPENRSWLFAQCIREVEAKIPLPATHRHPRGGSGSRNDYYYERAKWGYPGGSSSSGRNHEAVRAGGGWNGRRDATGW</sequence>
<evidence type="ECO:0000256" key="1">
    <source>
        <dbReference type="SAM" id="Coils"/>
    </source>
</evidence>
<accession>A0A7J6MLZ1</accession>
<feature type="coiled-coil region" evidence="1">
    <location>
        <begin position="124"/>
        <end position="151"/>
    </location>
</feature>
<evidence type="ECO:0000313" key="3">
    <source>
        <dbReference type="EMBL" id="KAF4672476.1"/>
    </source>
</evidence>
<reference evidence="3 4" key="1">
    <citation type="submission" date="2020-04" db="EMBL/GenBank/DDBJ databases">
        <title>Perkinsus chesapeaki whole genome sequence.</title>
        <authorList>
            <person name="Bogema D.R."/>
        </authorList>
    </citation>
    <scope>NUCLEOTIDE SEQUENCE [LARGE SCALE GENOMIC DNA]</scope>
    <source>
        <strain evidence="3">ATCC PRA-425</strain>
    </source>
</reference>
<feature type="compositionally biased region" description="Low complexity" evidence="2">
    <location>
        <begin position="12"/>
        <end position="22"/>
    </location>
</feature>
<protein>
    <submittedName>
        <fullName evidence="3">Uncharacterized protein</fullName>
    </submittedName>
</protein>
<feature type="region of interest" description="Disordered" evidence="2">
    <location>
        <begin position="265"/>
        <end position="302"/>
    </location>
</feature>
<feature type="compositionally biased region" description="Basic and acidic residues" evidence="2">
    <location>
        <begin position="47"/>
        <end position="57"/>
    </location>
</feature>
<keyword evidence="1" id="KW-0175">Coiled coil</keyword>
<dbReference type="EMBL" id="JAAPAO010000108">
    <property type="protein sequence ID" value="KAF4672476.1"/>
    <property type="molecule type" value="Genomic_DNA"/>
</dbReference>
<dbReference type="Proteomes" id="UP000591131">
    <property type="component" value="Unassembled WGS sequence"/>
</dbReference>
<feature type="compositionally biased region" description="Polar residues" evidence="2">
    <location>
        <begin position="1"/>
        <end position="11"/>
    </location>
</feature>
<feature type="region of interest" description="Disordered" evidence="2">
    <location>
        <begin position="1"/>
        <end position="85"/>
    </location>
</feature>
<evidence type="ECO:0000313" key="4">
    <source>
        <dbReference type="Proteomes" id="UP000591131"/>
    </source>
</evidence>
<gene>
    <name evidence="3" type="ORF">FOL47_000475</name>
</gene>
<dbReference type="AlphaFoldDB" id="A0A7J6MLZ1"/>